<dbReference type="EMBL" id="CP000743">
    <property type="protein sequence ID" value="ABR56042.1"/>
    <property type="molecule type" value="Genomic_DNA"/>
</dbReference>
<dbReference type="Pfam" id="PF03773">
    <property type="entry name" value="ArsP_1"/>
    <property type="match status" value="1"/>
</dbReference>
<feature type="transmembrane region" description="Helical" evidence="7">
    <location>
        <begin position="6"/>
        <end position="22"/>
    </location>
</feature>
<comment type="subcellular location">
    <subcellularLocation>
        <location evidence="1">Cell membrane</location>
        <topology evidence="1">Multi-pass membrane protein</topology>
    </subcellularLocation>
</comment>
<evidence type="ECO:0000256" key="1">
    <source>
        <dbReference type="ARBA" id="ARBA00004651"/>
    </source>
</evidence>
<protein>
    <submittedName>
        <fullName evidence="8">Permease</fullName>
    </submittedName>
</protein>
<dbReference type="PANTHER" id="PTHR43299:SF1">
    <property type="entry name" value="UPF0718 PROTEIN YRAQ"/>
    <property type="match status" value="1"/>
</dbReference>
<evidence type="ECO:0000256" key="4">
    <source>
        <dbReference type="ARBA" id="ARBA00022692"/>
    </source>
</evidence>
<keyword evidence="3" id="KW-1003">Cell membrane</keyword>
<reference evidence="8" key="1">
    <citation type="submission" date="2007-06" db="EMBL/GenBank/DDBJ databases">
        <title>Complete sequence of Methanococcus aeolicus Nankai-3.</title>
        <authorList>
            <consortium name="US DOE Joint Genome Institute"/>
            <person name="Copeland A."/>
            <person name="Lucas S."/>
            <person name="Lapidus A."/>
            <person name="Barry K."/>
            <person name="Glavina del Rio T."/>
            <person name="Dalin E."/>
            <person name="Tice H."/>
            <person name="Pitluck S."/>
            <person name="Chain P."/>
            <person name="Malfatti S."/>
            <person name="Shin M."/>
            <person name="Vergez L."/>
            <person name="Schmutz J."/>
            <person name="Larimer F."/>
            <person name="Land M."/>
            <person name="Hauser L."/>
            <person name="Kyrpides N."/>
            <person name="Lykidis A."/>
            <person name="Sieprawska-Lupa M."/>
            <person name="Whitman W.B."/>
            <person name="Richardson P."/>
        </authorList>
    </citation>
    <scope>NUCLEOTIDE SEQUENCE [LARGE SCALE GENOMIC DNA]</scope>
    <source>
        <strain evidence="8">Nankai-3</strain>
    </source>
</reference>
<sequence>MDIVGTLIYAFNVAVATLVDYLNFNRTVALIISFFIAGGISSMINKNFIIKYFGSETPKHISYLVASVSGCLLAVCSCTILPLFAGIYRRGAGIGPATTFLFSGPAINVLALFYSAALLGWGIGAIRGSFAIILSIILGLTMALLFSSEDKKRKFKISAEEISIRPAYQTIIFFGIQILMLLAITASHTLIPSLSVALFNIPIFGAVLVKHIITGGLLILLIGIVKSWFNKEEINSWLRETVILGKLVIPLLLFGVALAGVLSAFLPSELVSRFVGGNSLSANFIASFIGAPMYFATLTEVPIVKSLMSLGMGAGPAMALLLAGPSLSIPTILTISRVIGTKKALTYLGNVIVLSTIAGLITGMILG</sequence>
<evidence type="ECO:0000256" key="5">
    <source>
        <dbReference type="ARBA" id="ARBA00022989"/>
    </source>
</evidence>
<gene>
    <name evidence="8" type="ordered locus">Maeo_0456</name>
</gene>
<proteinExistence type="inferred from homology"/>
<feature type="transmembrane region" description="Helical" evidence="7">
    <location>
        <begin position="243"/>
        <end position="266"/>
    </location>
</feature>
<dbReference type="Proteomes" id="UP000001106">
    <property type="component" value="Chromosome"/>
</dbReference>
<organism evidence="8 9">
    <name type="scientific">Methanococcus aeolicus (strain ATCC BAA-1280 / DSM 17508 / OCM 812 / Nankai-3)</name>
    <dbReference type="NCBI Taxonomy" id="419665"/>
    <lineage>
        <taxon>Archaea</taxon>
        <taxon>Methanobacteriati</taxon>
        <taxon>Methanobacteriota</taxon>
        <taxon>Methanomada group</taxon>
        <taxon>Methanococci</taxon>
        <taxon>Methanococcales</taxon>
        <taxon>Methanococcaceae</taxon>
        <taxon>Methanococcus</taxon>
    </lineage>
</organism>
<keyword evidence="5 7" id="KW-1133">Transmembrane helix</keyword>
<feature type="transmembrane region" description="Helical" evidence="7">
    <location>
        <begin position="317"/>
        <end position="339"/>
    </location>
</feature>
<dbReference type="GeneID" id="5326832"/>
<evidence type="ECO:0000256" key="2">
    <source>
        <dbReference type="ARBA" id="ARBA00006386"/>
    </source>
</evidence>
<feature type="transmembrane region" description="Helical" evidence="7">
    <location>
        <begin position="129"/>
        <end position="146"/>
    </location>
</feature>
<keyword evidence="4 7" id="KW-0812">Transmembrane</keyword>
<name>A6UU70_META3</name>
<evidence type="ECO:0000313" key="8">
    <source>
        <dbReference type="EMBL" id="ABR56042.1"/>
    </source>
</evidence>
<evidence type="ECO:0000256" key="7">
    <source>
        <dbReference type="SAM" id="Phobius"/>
    </source>
</evidence>
<dbReference type="KEGG" id="mae:Maeo_0456"/>
<keyword evidence="9" id="KW-1185">Reference proteome</keyword>
<dbReference type="OrthoDB" id="62734at2157"/>
<dbReference type="PANTHER" id="PTHR43299">
    <property type="entry name" value="UPF0718 PROTEIN YRAQ"/>
    <property type="match status" value="1"/>
</dbReference>
<dbReference type="eggNOG" id="arCOG02712">
    <property type="taxonomic scope" value="Archaea"/>
</dbReference>
<feature type="transmembrane region" description="Helical" evidence="7">
    <location>
        <begin position="61"/>
        <end position="88"/>
    </location>
</feature>
<dbReference type="GO" id="GO:0005886">
    <property type="term" value="C:plasma membrane"/>
    <property type="evidence" value="ECO:0007669"/>
    <property type="project" value="UniProtKB-SubCell"/>
</dbReference>
<feature type="transmembrane region" description="Helical" evidence="7">
    <location>
        <begin position="197"/>
        <end position="222"/>
    </location>
</feature>
<feature type="transmembrane region" description="Helical" evidence="7">
    <location>
        <begin position="167"/>
        <end position="191"/>
    </location>
</feature>
<comment type="similarity">
    <text evidence="2">Belongs to the UPF0718 family.</text>
</comment>
<evidence type="ECO:0000256" key="3">
    <source>
        <dbReference type="ARBA" id="ARBA00022475"/>
    </source>
</evidence>
<dbReference type="STRING" id="419665.Maeo_0456"/>
<dbReference type="AlphaFoldDB" id="A6UU70"/>
<evidence type="ECO:0000256" key="6">
    <source>
        <dbReference type="ARBA" id="ARBA00023136"/>
    </source>
</evidence>
<accession>A6UU70</accession>
<feature type="transmembrane region" description="Helical" evidence="7">
    <location>
        <begin position="345"/>
        <end position="366"/>
    </location>
</feature>
<feature type="transmembrane region" description="Helical" evidence="7">
    <location>
        <begin position="29"/>
        <end position="49"/>
    </location>
</feature>
<keyword evidence="6 7" id="KW-0472">Membrane</keyword>
<dbReference type="InterPro" id="IPR005524">
    <property type="entry name" value="DUF318"/>
</dbReference>
<dbReference type="RefSeq" id="WP_011973174.1">
    <property type="nucleotide sequence ID" value="NC_009635.1"/>
</dbReference>
<dbReference type="HOGENOM" id="CLU_058185_0_0_2"/>
<evidence type="ECO:0000313" key="9">
    <source>
        <dbReference type="Proteomes" id="UP000001106"/>
    </source>
</evidence>
<feature type="transmembrane region" description="Helical" evidence="7">
    <location>
        <begin position="100"/>
        <end position="123"/>
    </location>
</feature>